<dbReference type="InterPro" id="IPR023213">
    <property type="entry name" value="CAT-like_dom_sf"/>
</dbReference>
<reference evidence="1" key="1">
    <citation type="submission" date="2020-10" db="EMBL/GenBank/DDBJ databases">
        <authorList>
            <person name="Gilroy R."/>
        </authorList>
    </citation>
    <scope>NUCLEOTIDE SEQUENCE</scope>
    <source>
        <strain evidence="1">ChiSjej4B22-8349</strain>
    </source>
</reference>
<dbReference type="PANTHER" id="PTHR38474:SF1">
    <property type="entry name" value="SLR0299 PROTEIN"/>
    <property type="match status" value="1"/>
</dbReference>
<dbReference type="PANTHER" id="PTHR38474">
    <property type="entry name" value="SLR0299 PROTEIN"/>
    <property type="match status" value="1"/>
</dbReference>
<organism evidence="1 2">
    <name type="scientific">Candidatus Allocopromorpha excrementipullorum</name>
    <dbReference type="NCBI Taxonomy" id="2840743"/>
    <lineage>
        <taxon>Bacteria</taxon>
        <taxon>Bacillati</taxon>
        <taxon>Bacillota</taxon>
        <taxon>Clostridia</taxon>
        <taxon>Eubacteriales</taxon>
        <taxon>Eubacteriaceae</taxon>
        <taxon>Eubacteriaceae incertae sedis</taxon>
        <taxon>Candidatus Allocopromorpha</taxon>
    </lineage>
</organism>
<protein>
    <submittedName>
        <fullName evidence="1">Chloramphenicol acetyltransferase</fullName>
    </submittedName>
</protein>
<dbReference type="SMART" id="SM01059">
    <property type="entry name" value="CAT"/>
    <property type="match status" value="1"/>
</dbReference>
<dbReference type="AlphaFoldDB" id="A0A9D1SUS0"/>
<name>A0A9D1SUS0_9FIRM</name>
<dbReference type="SUPFAM" id="SSF52777">
    <property type="entry name" value="CoA-dependent acyltransferases"/>
    <property type="match status" value="1"/>
</dbReference>
<reference evidence="1" key="2">
    <citation type="journal article" date="2021" name="PeerJ">
        <title>Extensive microbial diversity within the chicken gut microbiome revealed by metagenomics and culture.</title>
        <authorList>
            <person name="Gilroy R."/>
            <person name="Ravi A."/>
            <person name="Getino M."/>
            <person name="Pursley I."/>
            <person name="Horton D.L."/>
            <person name="Alikhan N.F."/>
            <person name="Baker D."/>
            <person name="Gharbi K."/>
            <person name="Hall N."/>
            <person name="Watson M."/>
            <person name="Adriaenssens E.M."/>
            <person name="Foster-Nyarko E."/>
            <person name="Jarju S."/>
            <person name="Secka A."/>
            <person name="Antonio M."/>
            <person name="Oren A."/>
            <person name="Chaudhuri R.R."/>
            <person name="La Ragione R."/>
            <person name="Hildebrand F."/>
            <person name="Pallen M.J."/>
        </authorList>
    </citation>
    <scope>NUCLEOTIDE SEQUENCE</scope>
    <source>
        <strain evidence="1">ChiSjej4B22-8349</strain>
    </source>
</reference>
<dbReference type="EMBL" id="DVOB01000048">
    <property type="protein sequence ID" value="HIU95501.1"/>
    <property type="molecule type" value="Genomic_DNA"/>
</dbReference>
<proteinExistence type="predicted"/>
<sequence>MTRKTDPKETARAQAFEMWIKAPMPMVTLFKTIDVTRLVKLSRKGGYKFNMLMCWCIGKAASQTEEFYMLPEDDKMIVYDGIAVSTVVDLGGGGISTCDIPFCDDMGQFSREYLRLTKQVGISGQPYDLSQERMVIGTSALTGYDIDGAVNIYSGVYNNPFLIWGRYRKGLLRTTLRVSFQFHHTQMDGIPAAEFLETVQREINRLNV</sequence>
<accession>A0A9D1SUS0</accession>
<evidence type="ECO:0000313" key="1">
    <source>
        <dbReference type="EMBL" id="HIU95501.1"/>
    </source>
</evidence>
<dbReference type="InterPro" id="IPR001707">
    <property type="entry name" value="Cmp_AcTrfase"/>
</dbReference>
<dbReference type="GO" id="GO:0008811">
    <property type="term" value="F:chloramphenicol O-acetyltransferase activity"/>
    <property type="evidence" value="ECO:0007669"/>
    <property type="project" value="InterPro"/>
</dbReference>
<dbReference type="Gene3D" id="3.30.559.10">
    <property type="entry name" value="Chloramphenicol acetyltransferase-like domain"/>
    <property type="match status" value="1"/>
</dbReference>
<dbReference type="Proteomes" id="UP000824130">
    <property type="component" value="Unassembled WGS sequence"/>
</dbReference>
<gene>
    <name evidence="1" type="ORF">IAD25_02150</name>
</gene>
<dbReference type="Pfam" id="PF00302">
    <property type="entry name" value="CAT"/>
    <property type="match status" value="1"/>
</dbReference>
<evidence type="ECO:0000313" key="2">
    <source>
        <dbReference type="Proteomes" id="UP000824130"/>
    </source>
</evidence>
<comment type="caution">
    <text evidence="1">The sequence shown here is derived from an EMBL/GenBank/DDBJ whole genome shotgun (WGS) entry which is preliminary data.</text>
</comment>
<dbReference type="NCBIfam" id="NF040637">
    <property type="entry name" value="CatA_like_2"/>
    <property type="match status" value="1"/>
</dbReference>